<evidence type="ECO:0000313" key="3">
    <source>
        <dbReference type="Proteomes" id="UP000631535"/>
    </source>
</evidence>
<keyword evidence="3" id="KW-1185">Reference proteome</keyword>
<feature type="compositionally biased region" description="Low complexity" evidence="1">
    <location>
        <begin position="459"/>
        <end position="485"/>
    </location>
</feature>
<reference evidence="3" key="1">
    <citation type="journal article" date="2019" name="Int. J. Syst. Evol. Microbiol.">
        <title>The Global Catalogue of Microorganisms (GCM) 10K type strain sequencing project: providing services to taxonomists for standard genome sequencing and annotation.</title>
        <authorList>
            <consortium name="The Broad Institute Genomics Platform"/>
            <consortium name="The Broad Institute Genome Sequencing Center for Infectious Disease"/>
            <person name="Wu L."/>
            <person name="Ma J."/>
        </authorList>
    </citation>
    <scope>NUCLEOTIDE SEQUENCE [LARGE SCALE GENOMIC DNA]</scope>
    <source>
        <strain evidence="3">CGMCC 4.7178</strain>
    </source>
</reference>
<feature type="region of interest" description="Disordered" evidence="1">
    <location>
        <begin position="458"/>
        <end position="524"/>
    </location>
</feature>
<gene>
    <name evidence="2" type="ORF">GCM10012287_36330</name>
</gene>
<protein>
    <submittedName>
        <fullName evidence="2">Uncharacterized protein</fullName>
    </submittedName>
</protein>
<accession>A0ABQ2MGW5</accession>
<comment type="caution">
    <text evidence="2">The sequence shown here is derived from an EMBL/GenBank/DDBJ whole genome shotgun (WGS) entry which is preliminary data.</text>
</comment>
<evidence type="ECO:0000313" key="2">
    <source>
        <dbReference type="EMBL" id="GGO52306.1"/>
    </source>
</evidence>
<sequence length="524" mass="54473">MSPPDGQVPESVHRDVHPDVPLDASPDEPAPVHGEPSAEQAEGSPSEGATDTAEKAAEQAGGKAVAAKPGAASRRPRGLPRKRHGGTLAFVESPVQMLNVLEWAHRDAGSPPPAAVTPFPAADEAGDGRLLTVVVLSPRDPMTRGQLRRVAELARDEGIAVRWEEARGGPAAPLKTVGSLAGELRRARRVVIGDPFSRYVQLMLTLTAARSVVVVDDGTATMEFVSQLAQGERLVRWHRKGAGGAQDVLFAPFARRARSRLTPRPPAGGSGESAQEARRSVEIFSSMPVDASAGRLRGTGVTVRANDFAWTRSRFGPPRLTRGTDLVGTSLVETGVVDLERYLEGVAELARAHGAARYFAHRRESGEKLARVAAVTGLEIVRPDLPLELVARRGPVGRTILSFPSTVVHTLPLALAGTPVTVAVCDVDRTWLTAGASPRAEGFLSGVTGSARNVRRLGPAASTASRPADTPSAPSAAPAASSSAAGGHGESDPGSGARTPPRPAIAPGAGPAGRASAQLYPPAN</sequence>
<proteinExistence type="predicted"/>
<feature type="compositionally biased region" description="Low complexity" evidence="1">
    <location>
        <begin position="505"/>
        <end position="517"/>
    </location>
</feature>
<feature type="compositionally biased region" description="Basic residues" evidence="1">
    <location>
        <begin position="74"/>
        <end position="85"/>
    </location>
</feature>
<dbReference type="EMBL" id="BMMP01000011">
    <property type="protein sequence ID" value="GGO52306.1"/>
    <property type="molecule type" value="Genomic_DNA"/>
</dbReference>
<feature type="compositionally biased region" description="Basic and acidic residues" evidence="1">
    <location>
        <begin position="11"/>
        <end position="20"/>
    </location>
</feature>
<organism evidence="2 3">
    <name type="scientific">Streptomyces daqingensis</name>
    <dbReference type="NCBI Taxonomy" id="1472640"/>
    <lineage>
        <taxon>Bacteria</taxon>
        <taxon>Bacillati</taxon>
        <taxon>Actinomycetota</taxon>
        <taxon>Actinomycetes</taxon>
        <taxon>Kitasatosporales</taxon>
        <taxon>Streptomycetaceae</taxon>
        <taxon>Streptomyces</taxon>
    </lineage>
</organism>
<dbReference type="Proteomes" id="UP000631535">
    <property type="component" value="Unassembled WGS sequence"/>
</dbReference>
<evidence type="ECO:0000256" key="1">
    <source>
        <dbReference type="SAM" id="MobiDB-lite"/>
    </source>
</evidence>
<name>A0ABQ2MGW5_9ACTN</name>
<feature type="region of interest" description="Disordered" evidence="1">
    <location>
        <begin position="1"/>
        <end position="86"/>
    </location>
</feature>
<feature type="compositionally biased region" description="Low complexity" evidence="1">
    <location>
        <begin position="58"/>
        <end position="72"/>
    </location>
</feature>